<dbReference type="Pfam" id="PF02214">
    <property type="entry name" value="BTB_2"/>
    <property type="match status" value="3"/>
</dbReference>
<evidence type="ECO:0000256" key="1">
    <source>
        <dbReference type="SAM" id="MobiDB-lite"/>
    </source>
</evidence>
<dbReference type="InterPro" id="IPR006571">
    <property type="entry name" value="TLDc_dom"/>
</dbReference>
<dbReference type="PANTHER" id="PTHR11145:SF8">
    <property type="entry name" value="RE57120P"/>
    <property type="match status" value="1"/>
</dbReference>
<feature type="domain" description="TLDc" evidence="2">
    <location>
        <begin position="167"/>
        <end position="322"/>
    </location>
</feature>
<dbReference type="PROSITE" id="PS51886">
    <property type="entry name" value="TLDC"/>
    <property type="match status" value="3"/>
</dbReference>
<sequence length="1074" mass="120381">MTSSASSKNVEEDVLEEESDGALEEVNSHIKSVFEILKSETIKVRKEMKAFDTMAKKLKHVHFSKTLKLNVGGQLFSTSLETMRKDPGSMLHAMFSGRFDSKPAEDGSYFIDRDGTHFRYILNYLRTGQLVVPEDKIVRRELLTEAEFYQVQGIIDELKAYPFQDSSILSTEQRQTLTKWLEKKLTSASCTYTLIYRGSRDGWGASNFHSRCDRKGPTVTVVRSSNGYIFGGYTEQHWEATSSGIHKKDPNSFLFSLVNPNGLKPTKMALIPGKEEYAIYCSSGNLPIFGSSNSGYFDLSLGSSPNSSNSCSSYLNNSYRCPEGQGYNTFLAGNYYNVSCTRVLSLSSVLFRFPQSIIKSQLKSRFLFSKRNRMSSSSQDPDEETASSSEALGEVNRHIKKVFEILESEKVKLSKEMEAFDAVAKKLKSVHFSKMLKLNVGGKVFDTSLETMKSDPGSMLYAMFSGRFDSKPAEDGSYFIDRDGTHFRLILNYLRSGQLVLPEDKILRRELLTEAEFYQIKGIIDEMKVSPFENSSILSVEHRQILASWLKGTLTSACHTYSLIYRASRDGWAASNFHSCCDRKGPTVTVIKCGNYIFGGYTEQYWEGNGTYKKAPASFLFSLVNPNGLEPSMMSLIQGKEGSAIHCYSSYGPTFGDGPDLRIVNAPNSNSCSASLNNTYQLPTGQNAGTFLTGNSSFTLSEMEVFRFENIYAYKFLYSLQEGISMTSSASSKNVEEDVLEEESDGALEEVNSHIKSVFEILKSETIKVRKEMKAFDTMAKKLKHVHFSKTLKLNVGGQLFSTSLETMRKDPGSMLHAMFSGRFDSKPAEDGSYFIDRDGTHFRYILNYLRTGQLVVPEDKIVRRELLTEAEFYQVQGIIDELKAYPFQDSSILSTEQRQTLTKWLKKKLTSASCTYTLIYRGSRDGWGASNFHSRCDRKGPTVTVVRSSNGYIFGGYTEQHWEATSSGIHKKDPNSFLFSLVNPNGLKPTKMALIPGKEEYAIFCSSGNLPIFGSSNSGYFDLSLGSSPTSSDSCSSYLNNSYRCPEGQGYNTFLAGNYVFYVSEIEVFAFEK</sequence>
<feature type="region of interest" description="Disordered" evidence="1">
    <location>
        <begin position="1"/>
        <end position="22"/>
    </location>
</feature>
<dbReference type="SMART" id="SM00225">
    <property type="entry name" value="BTB"/>
    <property type="match status" value="3"/>
</dbReference>
<accession>A0ABN8PBL4</accession>
<protein>
    <recommendedName>
        <fullName evidence="2">TLDc domain-containing protein</fullName>
    </recommendedName>
</protein>
<feature type="domain" description="TLDc" evidence="2">
    <location>
        <begin position="536"/>
        <end position="709"/>
    </location>
</feature>
<feature type="compositionally biased region" description="Acidic residues" evidence="1">
    <location>
        <begin position="12"/>
        <end position="22"/>
    </location>
</feature>
<comment type="caution">
    <text evidence="3">The sequence shown here is derived from an EMBL/GenBank/DDBJ whole genome shotgun (WGS) entry which is preliminary data.</text>
</comment>
<dbReference type="SMART" id="SM00584">
    <property type="entry name" value="TLDc"/>
    <property type="match status" value="3"/>
</dbReference>
<dbReference type="InterPro" id="IPR045068">
    <property type="entry name" value="BACURD1-3"/>
</dbReference>
<dbReference type="InterPro" id="IPR000210">
    <property type="entry name" value="BTB/POZ_dom"/>
</dbReference>
<reference evidence="3 4" key="1">
    <citation type="submission" date="2022-05" db="EMBL/GenBank/DDBJ databases">
        <authorList>
            <consortium name="Genoscope - CEA"/>
            <person name="William W."/>
        </authorList>
    </citation>
    <scope>NUCLEOTIDE SEQUENCE [LARGE SCALE GENOMIC DNA]</scope>
</reference>
<dbReference type="PANTHER" id="PTHR11145">
    <property type="entry name" value="BTB/POZ DOMAIN-CONTAINING ADAPTER FOR CUL3-MEDIATED RHOA DEGRADATION PROTEIN FAMILY MEMBER"/>
    <property type="match status" value="1"/>
</dbReference>
<dbReference type="Pfam" id="PF07534">
    <property type="entry name" value="TLD"/>
    <property type="match status" value="3"/>
</dbReference>
<keyword evidence="4" id="KW-1185">Reference proteome</keyword>
<evidence type="ECO:0000313" key="4">
    <source>
        <dbReference type="Proteomes" id="UP001159405"/>
    </source>
</evidence>
<dbReference type="Gene3D" id="3.30.710.10">
    <property type="entry name" value="Potassium Channel Kv1.1, Chain A"/>
    <property type="match status" value="3"/>
</dbReference>
<dbReference type="InterPro" id="IPR011333">
    <property type="entry name" value="SKP1/BTB/POZ_sf"/>
</dbReference>
<evidence type="ECO:0000259" key="2">
    <source>
        <dbReference type="PROSITE" id="PS51886"/>
    </source>
</evidence>
<dbReference type="Proteomes" id="UP001159405">
    <property type="component" value="Unassembled WGS sequence"/>
</dbReference>
<proteinExistence type="predicted"/>
<gene>
    <name evidence="3" type="ORF">PLOB_00038710</name>
</gene>
<organism evidence="3 4">
    <name type="scientific">Porites lobata</name>
    <dbReference type="NCBI Taxonomy" id="104759"/>
    <lineage>
        <taxon>Eukaryota</taxon>
        <taxon>Metazoa</taxon>
        <taxon>Cnidaria</taxon>
        <taxon>Anthozoa</taxon>
        <taxon>Hexacorallia</taxon>
        <taxon>Scleractinia</taxon>
        <taxon>Fungiina</taxon>
        <taxon>Poritidae</taxon>
        <taxon>Porites</taxon>
    </lineage>
</organism>
<dbReference type="EMBL" id="CALNXK010000058">
    <property type="protein sequence ID" value="CAH3136907.1"/>
    <property type="molecule type" value="Genomic_DNA"/>
</dbReference>
<dbReference type="InterPro" id="IPR003131">
    <property type="entry name" value="T1-type_BTB"/>
</dbReference>
<evidence type="ECO:0000313" key="3">
    <source>
        <dbReference type="EMBL" id="CAH3136907.1"/>
    </source>
</evidence>
<name>A0ABN8PBL4_9CNID</name>
<feature type="domain" description="TLDc" evidence="2">
    <location>
        <begin position="892"/>
        <end position="1073"/>
    </location>
</feature>
<dbReference type="SUPFAM" id="SSF54695">
    <property type="entry name" value="POZ domain"/>
    <property type="match status" value="3"/>
</dbReference>